<keyword evidence="1" id="KW-0812">Transmembrane</keyword>
<dbReference type="EMBL" id="JNSL01000051">
    <property type="protein sequence ID" value="KGA17970.1"/>
    <property type="molecule type" value="Genomic_DNA"/>
</dbReference>
<keyword evidence="1" id="KW-0472">Membrane</keyword>
<accession>A0A094Q1L9</accession>
<sequence length="64" mass="7056">MSISRQLYQYYRIRFDASHERDLERGEVSATTVVMAAALIALAITVGGIISSRVRDKANSLNLG</sequence>
<dbReference type="AlphaFoldDB" id="A0A094Q1L9"/>
<protein>
    <submittedName>
        <fullName evidence="2">Uncharacterized protein</fullName>
    </submittedName>
</protein>
<gene>
    <name evidence="2" type="ORF">GM51_9300</name>
</gene>
<reference evidence="2" key="1">
    <citation type="submission" date="2014-06" db="EMBL/GenBank/DDBJ databases">
        <title>Key roles for freshwater Actinobacteria revealed by deep metagenomic sequencing.</title>
        <authorList>
            <person name="Ghai R."/>
            <person name="Mizuno C.M."/>
            <person name="Picazo A."/>
            <person name="Camacho A."/>
            <person name="Rodriguez-Valera F."/>
        </authorList>
    </citation>
    <scope>NUCLEOTIDE SEQUENCE</scope>
</reference>
<name>A0A094Q1L9_9ZZZZ</name>
<proteinExistence type="predicted"/>
<comment type="caution">
    <text evidence="2">The sequence shown here is derived from an EMBL/GenBank/DDBJ whole genome shotgun (WGS) entry which is preliminary data.</text>
</comment>
<evidence type="ECO:0000256" key="1">
    <source>
        <dbReference type="SAM" id="Phobius"/>
    </source>
</evidence>
<feature type="transmembrane region" description="Helical" evidence="1">
    <location>
        <begin position="28"/>
        <end position="50"/>
    </location>
</feature>
<keyword evidence="1" id="KW-1133">Transmembrane helix</keyword>
<evidence type="ECO:0000313" key="2">
    <source>
        <dbReference type="EMBL" id="KGA17970.1"/>
    </source>
</evidence>
<organism evidence="2">
    <name type="scientific">freshwater metagenome</name>
    <dbReference type="NCBI Taxonomy" id="449393"/>
    <lineage>
        <taxon>unclassified sequences</taxon>
        <taxon>metagenomes</taxon>
        <taxon>ecological metagenomes</taxon>
    </lineage>
</organism>